<feature type="transmembrane region" description="Helical" evidence="7">
    <location>
        <begin position="178"/>
        <end position="198"/>
    </location>
</feature>
<keyword evidence="6 7" id="KW-0012">Acyltransferase</keyword>
<dbReference type="AlphaFoldDB" id="A0A8W8IAA1"/>
<comment type="domain">
    <text evidence="7">The DHHC domain is required for palmitoyltransferase activity.</text>
</comment>
<dbReference type="InterPro" id="IPR039859">
    <property type="entry name" value="PFA4/ZDH16/20/ERF2-like"/>
</dbReference>
<sequence length="304" mass="35657">MIQAFRILCRCRGTKVQTRLMALGSIFCMLYFLVVTFTVTALAWFEILPNLYPHKPDSITSHKIVISFVFVNAMGNCVLILGTDTSIHRLSQELKKKVLKTKEFKNCAVCHEAVPARTHHCYLCEACVLKRDHHCFFMTVCIGYFNHRYFVMFCFYMMVGTFYGMFLIVMYLKLLFNTTFYGPQTFITIIYDLVYGFLTEHYPNEKFLFLVILMYCSLTAGMIAASLWFWHVLLVISGQTTHEARRGIARHTGKSYYRNFVDIFGKYWILSVFVPAPLPMYYDPLFEDYQKRNNKKEHGECKHD</sequence>
<feature type="transmembrane region" description="Helical" evidence="7">
    <location>
        <begin position="64"/>
        <end position="87"/>
    </location>
</feature>
<feature type="transmembrane region" description="Helical" evidence="7">
    <location>
        <begin position="149"/>
        <end position="172"/>
    </location>
</feature>
<dbReference type="EnsemblMetazoa" id="G13163.9">
    <property type="protein sequence ID" value="G13163.9:cds"/>
    <property type="gene ID" value="G13163"/>
</dbReference>
<feature type="transmembrane region" description="Helical" evidence="7">
    <location>
        <begin position="207"/>
        <end position="230"/>
    </location>
</feature>
<protein>
    <recommendedName>
        <fullName evidence="7">Palmitoyltransferase</fullName>
        <ecNumber evidence="7">2.3.1.225</ecNumber>
    </recommendedName>
</protein>
<reference evidence="9" key="1">
    <citation type="submission" date="2022-08" db="UniProtKB">
        <authorList>
            <consortium name="EnsemblMetazoa"/>
        </authorList>
    </citation>
    <scope>IDENTIFICATION</scope>
    <source>
        <strain evidence="9">05x7-T-G4-1.051#20</strain>
    </source>
</reference>
<name>A0A8W8IAA1_MAGGI</name>
<comment type="subcellular location">
    <subcellularLocation>
        <location evidence="1">Membrane</location>
        <topology evidence="1">Multi-pass membrane protein</topology>
    </subcellularLocation>
</comment>
<evidence type="ECO:0000256" key="7">
    <source>
        <dbReference type="RuleBase" id="RU079119"/>
    </source>
</evidence>
<dbReference type="EnsemblMetazoa" id="G13163.2">
    <property type="protein sequence ID" value="G13163.2:cds"/>
    <property type="gene ID" value="G13163"/>
</dbReference>
<dbReference type="EC" id="2.3.1.225" evidence="7"/>
<keyword evidence="2 7" id="KW-0808">Transferase</keyword>
<dbReference type="GO" id="GO:0016020">
    <property type="term" value="C:membrane"/>
    <property type="evidence" value="ECO:0007669"/>
    <property type="project" value="UniProtKB-SubCell"/>
</dbReference>
<evidence type="ECO:0000313" key="9">
    <source>
        <dbReference type="EnsemblMetazoa" id="G13163.5:cds"/>
    </source>
</evidence>
<evidence type="ECO:0000256" key="5">
    <source>
        <dbReference type="ARBA" id="ARBA00023136"/>
    </source>
</evidence>
<dbReference type="PANTHER" id="PTHR12246">
    <property type="entry name" value="PALMITOYLTRANSFERASE ZDHHC16"/>
    <property type="match status" value="1"/>
</dbReference>
<keyword evidence="3 7" id="KW-0812">Transmembrane</keyword>
<dbReference type="OrthoDB" id="302728at2759"/>
<evidence type="ECO:0000256" key="2">
    <source>
        <dbReference type="ARBA" id="ARBA00022679"/>
    </source>
</evidence>
<dbReference type="Pfam" id="PF01529">
    <property type="entry name" value="DHHC"/>
    <property type="match status" value="1"/>
</dbReference>
<dbReference type="InterPro" id="IPR001594">
    <property type="entry name" value="Palmitoyltrfase_DHHC"/>
</dbReference>
<dbReference type="EnsemblMetazoa" id="G13163.8">
    <property type="protein sequence ID" value="G13163.8:cds"/>
    <property type="gene ID" value="G13163"/>
</dbReference>
<dbReference type="GO" id="GO:0019706">
    <property type="term" value="F:protein-cysteine S-palmitoyltransferase activity"/>
    <property type="evidence" value="ECO:0007669"/>
    <property type="project" value="UniProtKB-EC"/>
</dbReference>
<evidence type="ECO:0000256" key="6">
    <source>
        <dbReference type="ARBA" id="ARBA00023315"/>
    </source>
</evidence>
<dbReference type="EnsemblMetazoa" id="G13163.3">
    <property type="protein sequence ID" value="G13163.3:cds"/>
    <property type="gene ID" value="G13163"/>
</dbReference>
<evidence type="ECO:0000256" key="3">
    <source>
        <dbReference type="ARBA" id="ARBA00022692"/>
    </source>
</evidence>
<comment type="similarity">
    <text evidence="7">Belongs to the DHHC palmitoyltransferase family.</text>
</comment>
<dbReference type="EnsemblMetazoa" id="G13163.5">
    <property type="protein sequence ID" value="G13163.5:cds"/>
    <property type="gene ID" value="G13163"/>
</dbReference>
<dbReference type="Proteomes" id="UP000005408">
    <property type="component" value="Unassembled WGS sequence"/>
</dbReference>
<keyword evidence="4 7" id="KW-1133">Transmembrane helix</keyword>
<keyword evidence="10" id="KW-1185">Reference proteome</keyword>
<feature type="domain" description="Palmitoyltransferase DHHC" evidence="8">
    <location>
        <begin position="101"/>
        <end position="244"/>
    </location>
</feature>
<proteinExistence type="inferred from homology"/>
<feature type="transmembrane region" description="Helical" evidence="7">
    <location>
        <begin position="20"/>
        <end position="44"/>
    </location>
</feature>
<keyword evidence="5 7" id="KW-0472">Membrane</keyword>
<organism evidence="9 10">
    <name type="scientific">Magallana gigas</name>
    <name type="common">Pacific oyster</name>
    <name type="synonym">Crassostrea gigas</name>
    <dbReference type="NCBI Taxonomy" id="29159"/>
    <lineage>
        <taxon>Eukaryota</taxon>
        <taxon>Metazoa</taxon>
        <taxon>Spiralia</taxon>
        <taxon>Lophotrochozoa</taxon>
        <taxon>Mollusca</taxon>
        <taxon>Bivalvia</taxon>
        <taxon>Autobranchia</taxon>
        <taxon>Pteriomorphia</taxon>
        <taxon>Ostreida</taxon>
        <taxon>Ostreoidea</taxon>
        <taxon>Ostreidae</taxon>
        <taxon>Magallana</taxon>
    </lineage>
</organism>
<evidence type="ECO:0000313" key="10">
    <source>
        <dbReference type="Proteomes" id="UP000005408"/>
    </source>
</evidence>
<dbReference type="OMA" id="KCIGYHN"/>
<comment type="catalytic activity">
    <reaction evidence="7">
        <text>L-cysteinyl-[protein] + hexadecanoyl-CoA = S-hexadecanoyl-L-cysteinyl-[protein] + CoA</text>
        <dbReference type="Rhea" id="RHEA:36683"/>
        <dbReference type="Rhea" id="RHEA-COMP:10131"/>
        <dbReference type="Rhea" id="RHEA-COMP:11032"/>
        <dbReference type="ChEBI" id="CHEBI:29950"/>
        <dbReference type="ChEBI" id="CHEBI:57287"/>
        <dbReference type="ChEBI" id="CHEBI:57379"/>
        <dbReference type="ChEBI" id="CHEBI:74151"/>
        <dbReference type="EC" id="2.3.1.225"/>
    </reaction>
</comment>
<accession>A0A8W8IAA1</accession>
<evidence type="ECO:0000256" key="1">
    <source>
        <dbReference type="ARBA" id="ARBA00004141"/>
    </source>
</evidence>
<evidence type="ECO:0000256" key="4">
    <source>
        <dbReference type="ARBA" id="ARBA00022989"/>
    </source>
</evidence>
<dbReference type="EnsemblMetazoa" id="G13163.1">
    <property type="protein sequence ID" value="G13163.1:cds"/>
    <property type="gene ID" value="G13163"/>
</dbReference>
<feature type="transmembrane region" description="Helical" evidence="7">
    <location>
        <begin position="267"/>
        <end position="286"/>
    </location>
</feature>
<evidence type="ECO:0000259" key="8">
    <source>
        <dbReference type="Pfam" id="PF01529"/>
    </source>
</evidence>
<dbReference type="PROSITE" id="PS50216">
    <property type="entry name" value="DHHC"/>
    <property type="match status" value="1"/>
</dbReference>